<dbReference type="RefSeq" id="WP_126619736.1">
    <property type="nucleotide sequence ID" value="NZ_CP034563.1"/>
</dbReference>
<dbReference type="PANTHER" id="PTHR45229:SF3">
    <property type="entry name" value="BIODEGRADATIVE ARGININE DECARBOXYLASE"/>
    <property type="match status" value="1"/>
</dbReference>
<dbReference type="EMBL" id="CP034563">
    <property type="protein sequence ID" value="AZQ65224.1"/>
    <property type="molecule type" value="Genomic_DNA"/>
</dbReference>
<accession>A0A3S9PAJ0</accession>
<evidence type="ECO:0000256" key="3">
    <source>
        <dbReference type="ARBA" id="ARBA00022898"/>
    </source>
</evidence>
<keyword evidence="4" id="KW-0456">Lyase</keyword>
<evidence type="ECO:0000259" key="7">
    <source>
        <dbReference type="Pfam" id="PF03709"/>
    </source>
</evidence>
<dbReference type="InterPro" id="IPR011193">
    <property type="entry name" value="Orn/lys/arg_de-COase"/>
</dbReference>
<dbReference type="SUPFAM" id="SSF55904">
    <property type="entry name" value="Ornithine decarboxylase C-terminal domain"/>
    <property type="match status" value="1"/>
</dbReference>
<feature type="modified residue" description="N6-(pyridoxal phosphate)lysine" evidence="5">
    <location>
        <position position="386"/>
    </location>
</feature>
<organism evidence="9 10">
    <name type="scientific">Flammeovirga pectinis</name>
    <dbReference type="NCBI Taxonomy" id="2494373"/>
    <lineage>
        <taxon>Bacteria</taxon>
        <taxon>Pseudomonadati</taxon>
        <taxon>Bacteroidota</taxon>
        <taxon>Cytophagia</taxon>
        <taxon>Cytophagales</taxon>
        <taxon>Flammeovirgaceae</taxon>
        <taxon>Flammeovirga</taxon>
    </lineage>
</organism>
<comment type="similarity">
    <text evidence="1">Belongs to the Orn/Lys/Arg decarboxylase class-I family.</text>
</comment>
<dbReference type="KEGG" id="fll:EI427_23710"/>
<gene>
    <name evidence="9" type="ORF">EI427_23710</name>
</gene>
<dbReference type="PIRSF" id="PIRSF009393">
    <property type="entry name" value="Orn_decarb"/>
    <property type="match status" value="1"/>
</dbReference>
<keyword evidence="3 5" id="KW-0663">Pyridoxal phosphate</keyword>
<keyword evidence="2" id="KW-0210">Decarboxylase</keyword>
<evidence type="ECO:0000256" key="5">
    <source>
        <dbReference type="PIRSR" id="PIRSR009393-1"/>
    </source>
</evidence>
<dbReference type="Gene3D" id="3.40.640.10">
    <property type="entry name" value="Type I PLP-dependent aspartate aminotransferase-like (Major domain)"/>
    <property type="match status" value="1"/>
</dbReference>
<dbReference type="InterPro" id="IPR036633">
    <property type="entry name" value="Prn/Lys/Arg_de-COase_C_sf"/>
</dbReference>
<evidence type="ECO:0000313" key="10">
    <source>
        <dbReference type="Proteomes" id="UP000267268"/>
    </source>
</evidence>
<name>A0A3S9PAJ0_9BACT</name>
<feature type="domain" description="Orn/Lys/Arg decarboxylase C-terminal" evidence="8">
    <location>
        <begin position="610"/>
        <end position="738"/>
    </location>
</feature>
<feature type="domain" description="Orn/Lys/Arg decarboxylase N-terminal" evidence="7">
    <location>
        <begin position="21"/>
        <end position="134"/>
    </location>
</feature>
<dbReference type="SUPFAM" id="SSF53383">
    <property type="entry name" value="PLP-dependent transferases"/>
    <property type="match status" value="1"/>
</dbReference>
<keyword evidence="10" id="KW-1185">Reference proteome</keyword>
<dbReference type="InterPro" id="IPR005308">
    <property type="entry name" value="OKR_de-COase_N"/>
</dbReference>
<evidence type="ECO:0000259" key="8">
    <source>
        <dbReference type="Pfam" id="PF03711"/>
    </source>
</evidence>
<proteinExistence type="inferred from homology"/>
<dbReference type="InterPro" id="IPR008286">
    <property type="entry name" value="Prn/Lys/Arg_de-COase_C"/>
</dbReference>
<dbReference type="Gene3D" id="3.40.50.2300">
    <property type="match status" value="1"/>
</dbReference>
<dbReference type="InterPro" id="IPR015421">
    <property type="entry name" value="PyrdxlP-dep_Trfase_major"/>
</dbReference>
<reference evidence="9 10" key="1">
    <citation type="submission" date="2018-12" db="EMBL/GenBank/DDBJ databases">
        <title>Flammeovirga pectinis sp. nov., isolated from the gut of the Korean scallop, Patinopecten yessoensis.</title>
        <authorList>
            <person name="Bae J.-W."/>
            <person name="Jeong Y.-S."/>
            <person name="Kang W."/>
        </authorList>
    </citation>
    <scope>NUCLEOTIDE SEQUENCE [LARGE SCALE GENOMIC DNA]</scope>
    <source>
        <strain evidence="9 10">L12M1</strain>
    </source>
</reference>
<dbReference type="GO" id="GO:0030170">
    <property type="term" value="F:pyridoxal phosphate binding"/>
    <property type="evidence" value="ECO:0007669"/>
    <property type="project" value="TreeGrafter"/>
</dbReference>
<dbReference type="InterPro" id="IPR015424">
    <property type="entry name" value="PyrdxlP-dep_Trfase"/>
</dbReference>
<dbReference type="GO" id="GO:0005829">
    <property type="term" value="C:cytosol"/>
    <property type="evidence" value="ECO:0007669"/>
    <property type="project" value="TreeGrafter"/>
</dbReference>
<dbReference type="Pfam" id="PF01276">
    <property type="entry name" value="OKR_DC_1"/>
    <property type="match status" value="1"/>
</dbReference>
<dbReference type="Pfam" id="PF03709">
    <property type="entry name" value="OKR_DC_1_N"/>
    <property type="match status" value="1"/>
</dbReference>
<evidence type="ECO:0000256" key="2">
    <source>
        <dbReference type="ARBA" id="ARBA00022793"/>
    </source>
</evidence>
<dbReference type="InterPro" id="IPR000310">
    <property type="entry name" value="Orn/Lys/Arg_deCO2ase_major_dom"/>
</dbReference>
<protein>
    <recommendedName>
        <fullName evidence="11">Arginine decarboxylase</fullName>
    </recommendedName>
</protein>
<dbReference type="GO" id="GO:0006527">
    <property type="term" value="P:L-arginine catabolic process"/>
    <property type="evidence" value="ECO:0007669"/>
    <property type="project" value="TreeGrafter"/>
</dbReference>
<dbReference type="PANTHER" id="PTHR45229">
    <property type="entry name" value="CONSTITUTIVE ORNITHINE DECARBOXYLASE"/>
    <property type="match status" value="1"/>
</dbReference>
<evidence type="ECO:0000313" key="9">
    <source>
        <dbReference type="EMBL" id="AZQ65224.1"/>
    </source>
</evidence>
<evidence type="ECO:0000256" key="4">
    <source>
        <dbReference type="ARBA" id="ARBA00023239"/>
    </source>
</evidence>
<dbReference type="AlphaFoldDB" id="A0A3S9PAJ0"/>
<evidence type="ECO:0000259" key="6">
    <source>
        <dbReference type="Pfam" id="PF01276"/>
    </source>
</evidence>
<sequence>MNLQEWPLLVVSEKQIDTFESNRLKELITQLNTDNIKTILSKNLKHVIDLCTSQREISGVLVDWNLNLSSEEKTEVILELRKRFPRLQIFILAEKAAPEELPTSVLEASNGFYWLDDDTITFMAGRLTHMIKEYVEGNYGPFFKGLVNYVDEYKYAWHTPGHMGGEGFKKSPAGTALYNFFGENTLRSDLSISVPDLGSLLDHSGPIGDSEKFASETFNSDKSYYVLNGTSTVNQIIWRSQVAQNDLALVDRNCHKSLNYAMVITNAKPMYMMPRRNALGIIGPVKMSEMTATTALHKKSASKLIGEDEMGKEIVMSALTNSTYDGLAYNVRKVKKELGDHVKYMHFDEAWYAYARFHPIYDGFYGMTPDENKEHPPVFTSHSTHKLLNAFSQGSMLHIKDGSDEKIDPDEFNEAYMMHGSTSPNYPMIASLDVSTKMMHDNGEQMSHDNILDAISLRQRVAQMNDEFSAKEDWFFDMWQPTTYKGEKFSKVAAETLASNQDAWVLNPDDAWHGFNGLEEDFVLLDPIKLTFTTPGVNAVGSYTEQGIPAGIVSDYLINKGIVTEKTDSYSFLMLHSFGTTKGKQGELLSALLNFKKDYDNNTSLRLIFPNLLKIDADFYGKMGLKDLCDSMHTFFKENDFLNQMQQAFEILPQQEMKPSEAYEQVVRKNVEYVYLENMMKKVPAVMLVPYPPGIPVMMGGERMDESTKAIHNYLSILEKYENAFPGYEKDIHGVERDVINGVIKYKTLCVKEAPELEA</sequence>
<evidence type="ECO:0000256" key="1">
    <source>
        <dbReference type="ARBA" id="ARBA00010671"/>
    </source>
</evidence>
<evidence type="ECO:0008006" key="11">
    <source>
        <dbReference type="Google" id="ProtNLM"/>
    </source>
</evidence>
<dbReference type="Gene3D" id="3.90.1150.10">
    <property type="entry name" value="Aspartate Aminotransferase, domain 1"/>
    <property type="match status" value="1"/>
</dbReference>
<dbReference type="Proteomes" id="UP000267268">
    <property type="component" value="Chromosome 2"/>
</dbReference>
<dbReference type="GO" id="GO:0008792">
    <property type="term" value="F:arginine decarboxylase activity"/>
    <property type="evidence" value="ECO:0007669"/>
    <property type="project" value="TreeGrafter"/>
</dbReference>
<dbReference type="Gene3D" id="3.90.100.10">
    <property type="entry name" value="Orn/Lys/Arg decarboxylase, C-terminal domain"/>
    <property type="match status" value="1"/>
</dbReference>
<dbReference type="Pfam" id="PF03711">
    <property type="entry name" value="OKR_DC_1_C"/>
    <property type="match status" value="1"/>
</dbReference>
<dbReference type="OrthoDB" id="9815233at2"/>
<dbReference type="InterPro" id="IPR015422">
    <property type="entry name" value="PyrdxlP-dep_Trfase_small"/>
</dbReference>
<feature type="domain" description="Orn/Lys/Arg decarboxylases family 1 pyridoxal-P attachment site" evidence="6">
    <location>
        <begin position="141"/>
        <end position="583"/>
    </location>
</feature>